<evidence type="ECO:0008006" key="3">
    <source>
        <dbReference type="Google" id="ProtNLM"/>
    </source>
</evidence>
<proteinExistence type="predicted"/>
<keyword evidence="2" id="KW-1185">Reference proteome</keyword>
<accession>A0A918XX35</accession>
<evidence type="ECO:0000313" key="1">
    <source>
        <dbReference type="EMBL" id="GHD61700.1"/>
    </source>
</evidence>
<gene>
    <name evidence="1" type="ORF">GCM10017083_49410</name>
</gene>
<dbReference type="EMBL" id="BMZS01000013">
    <property type="protein sequence ID" value="GHD61700.1"/>
    <property type="molecule type" value="Genomic_DNA"/>
</dbReference>
<reference evidence="1" key="1">
    <citation type="journal article" date="2014" name="Int. J. Syst. Evol. Microbiol.">
        <title>Complete genome sequence of Corynebacterium casei LMG S-19264T (=DSM 44701T), isolated from a smear-ripened cheese.</title>
        <authorList>
            <consortium name="US DOE Joint Genome Institute (JGI-PGF)"/>
            <person name="Walter F."/>
            <person name="Albersmeier A."/>
            <person name="Kalinowski J."/>
            <person name="Ruckert C."/>
        </authorList>
    </citation>
    <scope>NUCLEOTIDE SEQUENCE</scope>
    <source>
        <strain evidence="1">KCTC 42651</strain>
    </source>
</reference>
<protein>
    <recommendedName>
        <fullName evidence="3">PAS domain-containing protein</fullName>
    </recommendedName>
</protein>
<dbReference type="Proteomes" id="UP000630353">
    <property type="component" value="Unassembled WGS sequence"/>
</dbReference>
<name>A0A918XX35_9PROT</name>
<sequence length="218" mass="24027">MSKLDAPGTEASWREPTDDEIEEAAGWIVSGDLSGRFGHGLTEMFVVDDGRQLPEAKLQVLYAYWQELFAKHDGRPSREHVDVLAILPAAGNVLLLDSLRDGFDARYRVYGSGIANYAGRDWTGATVSEMNAVTRTSLSLMYRACYRAVYRARFALFTQHVSPSWLSARSWRRLILPLFAGDGACSGFLVGNIPVDVRPLDDTQQALQKSILGGTAKA</sequence>
<dbReference type="AlphaFoldDB" id="A0A918XX35"/>
<reference evidence="1" key="2">
    <citation type="submission" date="2020-09" db="EMBL/GenBank/DDBJ databases">
        <authorList>
            <person name="Sun Q."/>
            <person name="Kim S."/>
        </authorList>
    </citation>
    <scope>NUCLEOTIDE SEQUENCE</scope>
    <source>
        <strain evidence="1">KCTC 42651</strain>
    </source>
</reference>
<comment type="caution">
    <text evidence="1">The sequence shown here is derived from an EMBL/GenBank/DDBJ whole genome shotgun (WGS) entry which is preliminary data.</text>
</comment>
<organism evidence="1 2">
    <name type="scientific">Thalassobaculum fulvum</name>
    <dbReference type="NCBI Taxonomy" id="1633335"/>
    <lineage>
        <taxon>Bacteria</taxon>
        <taxon>Pseudomonadati</taxon>
        <taxon>Pseudomonadota</taxon>
        <taxon>Alphaproteobacteria</taxon>
        <taxon>Rhodospirillales</taxon>
        <taxon>Thalassobaculaceae</taxon>
        <taxon>Thalassobaculum</taxon>
    </lineage>
</organism>
<evidence type="ECO:0000313" key="2">
    <source>
        <dbReference type="Proteomes" id="UP000630353"/>
    </source>
</evidence>